<evidence type="ECO:0000256" key="3">
    <source>
        <dbReference type="ARBA" id="ARBA00023004"/>
    </source>
</evidence>
<dbReference type="Pfam" id="PF13186">
    <property type="entry name" value="SPASM"/>
    <property type="match status" value="1"/>
</dbReference>
<dbReference type="PROSITE" id="PS51918">
    <property type="entry name" value="RADICAL_SAM"/>
    <property type="match status" value="1"/>
</dbReference>
<evidence type="ECO:0000256" key="4">
    <source>
        <dbReference type="ARBA" id="ARBA00023014"/>
    </source>
</evidence>
<dbReference type="GO" id="GO:0003824">
    <property type="term" value="F:catalytic activity"/>
    <property type="evidence" value="ECO:0007669"/>
    <property type="project" value="InterPro"/>
</dbReference>
<dbReference type="PANTHER" id="PTHR11228:SF7">
    <property type="entry name" value="PQQA PEPTIDE CYCLASE"/>
    <property type="match status" value="1"/>
</dbReference>
<dbReference type="EMBL" id="CEKZ01000027">
    <property type="protein sequence ID" value="CEP41807.1"/>
    <property type="molecule type" value="Genomic_DNA"/>
</dbReference>
<dbReference type="GO" id="GO:0046872">
    <property type="term" value="F:metal ion binding"/>
    <property type="evidence" value="ECO:0007669"/>
    <property type="project" value="UniProtKB-KW"/>
</dbReference>
<dbReference type="SFLD" id="SFLDG01386">
    <property type="entry name" value="main_SPASM_domain-containing"/>
    <property type="match status" value="1"/>
</dbReference>
<dbReference type="GO" id="GO:0051536">
    <property type="term" value="F:iron-sulfur cluster binding"/>
    <property type="evidence" value="ECO:0007669"/>
    <property type="project" value="UniProtKB-KW"/>
</dbReference>
<gene>
    <name evidence="6" type="primary">moaA_3</name>
    <name evidence="6" type="ORF">R28058_32721</name>
</gene>
<keyword evidence="4" id="KW-0411">Iron-sulfur</keyword>
<organism evidence="6 7">
    <name type="scientific">Paraclostridium sordellii</name>
    <name type="common">Clostridium sordellii</name>
    <dbReference type="NCBI Taxonomy" id="1505"/>
    <lineage>
        <taxon>Bacteria</taxon>
        <taxon>Bacillati</taxon>
        <taxon>Bacillota</taxon>
        <taxon>Clostridia</taxon>
        <taxon>Peptostreptococcales</taxon>
        <taxon>Peptostreptococcaceae</taxon>
        <taxon>Paraclostridium</taxon>
    </lineage>
</organism>
<dbReference type="NCBIfam" id="TIGR04085">
    <property type="entry name" value="rSAM_more_4Fe4S"/>
    <property type="match status" value="1"/>
</dbReference>
<dbReference type="OrthoDB" id="7021155at2"/>
<name>A0A0C7LBI0_PARSO</name>
<dbReference type="SFLD" id="SFLDG01067">
    <property type="entry name" value="SPASM/twitch_domain_containing"/>
    <property type="match status" value="1"/>
</dbReference>
<dbReference type="CDD" id="cd01335">
    <property type="entry name" value="Radical_SAM"/>
    <property type="match status" value="1"/>
</dbReference>
<dbReference type="Gene3D" id="3.20.20.70">
    <property type="entry name" value="Aldolase class I"/>
    <property type="match status" value="1"/>
</dbReference>
<keyword evidence="2" id="KW-0479">Metal-binding</keyword>
<accession>A0A0C7LBI0</accession>
<evidence type="ECO:0000256" key="2">
    <source>
        <dbReference type="ARBA" id="ARBA00022723"/>
    </source>
</evidence>
<dbReference type="SFLD" id="SFLDS00029">
    <property type="entry name" value="Radical_SAM"/>
    <property type="match status" value="1"/>
</dbReference>
<proteinExistence type="predicted"/>
<sequence length="431" mass="50297">MQEINLSKEKIKFVDEDLIIYEKNRLVLIYSKKNKKHIFQSKEVYDYFVEAIKENLTFRDFIELFSDDDKTYIKQLINDMIKVGILYINEDTRNLKKNSTEIETIYLATTHRCNLECRHCCTSCNSNEKDILTTKEIFSIIDFIITLNPREIILTGGEPLIRKDFKEMVEYIKSYSDNNVNLVLSTNGTLINDNNIDFIVDNFHRIEISIDGVDEETCGKVRGKGVFGKIISNIRKLQEKNFNNIRTSMIFGDKNEYLSESFEKLNSDLGTQALPRCFEPVGRGKDNVLEFLSEDTILPITLAKKLEKVKDRNYMSSCSCDLYEGKMFIDSDGKIYPCQSLMKDKYSLGNILAEETKEKLLKFKFEDSMAKQNIKKIYPYNYEKCKDCDVNIFCMYCPGLIDTVLDNEQEFNKWCGLMKPQLNRIIWGEEC</sequence>
<dbReference type="SUPFAM" id="SSF102114">
    <property type="entry name" value="Radical SAM enzymes"/>
    <property type="match status" value="1"/>
</dbReference>
<dbReference type="InterPro" id="IPR023885">
    <property type="entry name" value="4Fe4S-binding_SPASM_dom"/>
</dbReference>
<keyword evidence="1" id="KW-0949">S-adenosyl-L-methionine</keyword>
<evidence type="ECO:0000313" key="7">
    <source>
        <dbReference type="Proteomes" id="UP000049127"/>
    </source>
</evidence>
<dbReference type="Proteomes" id="UP000049127">
    <property type="component" value="Unassembled WGS sequence"/>
</dbReference>
<evidence type="ECO:0000256" key="1">
    <source>
        <dbReference type="ARBA" id="ARBA00022691"/>
    </source>
</evidence>
<dbReference type="InterPro" id="IPR050377">
    <property type="entry name" value="Radical_SAM_PqqE_MftC-like"/>
</dbReference>
<reference evidence="6 7" key="1">
    <citation type="submission" date="2015-01" db="EMBL/GenBank/DDBJ databases">
        <authorList>
            <person name="Aslett A.Martin."/>
            <person name="De Silva Nishadi"/>
        </authorList>
    </citation>
    <scope>NUCLEOTIDE SEQUENCE [LARGE SCALE GENOMIC DNA]</scope>
    <source>
        <strain evidence="6 7">R28058</strain>
    </source>
</reference>
<dbReference type="PANTHER" id="PTHR11228">
    <property type="entry name" value="RADICAL SAM DOMAIN PROTEIN"/>
    <property type="match status" value="1"/>
</dbReference>
<evidence type="ECO:0000313" key="6">
    <source>
        <dbReference type="EMBL" id="CEP41807.1"/>
    </source>
</evidence>
<dbReference type="Pfam" id="PF04055">
    <property type="entry name" value="Radical_SAM"/>
    <property type="match status" value="1"/>
</dbReference>
<protein>
    <submittedName>
        <fullName evidence="6">Radical SAM domain-containing protein</fullName>
    </submittedName>
</protein>
<dbReference type="RefSeq" id="WP_055343269.1">
    <property type="nucleotide sequence ID" value="NZ_CEKZ01000027.1"/>
</dbReference>
<dbReference type="AlphaFoldDB" id="A0A0C7LBI0"/>
<evidence type="ECO:0000259" key="5">
    <source>
        <dbReference type="PROSITE" id="PS51918"/>
    </source>
</evidence>
<dbReference type="InterPro" id="IPR013785">
    <property type="entry name" value="Aldolase_TIM"/>
</dbReference>
<feature type="domain" description="Radical SAM core" evidence="5">
    <location>
        <begin position="99"/>
        <end position="319"/>
    </location>
</feature>
<dbReference type="InterPro" id="IPR007197">
    <property type="entry name" value="rSAM"/>
</dbReference>
<dbReference type="InterPro" id="IPR058240">
    <property type="entry name" value="rSAM_sf"/>
</dbReference>
<keyword evidence="3" id="KW-0408">Iron</keyword>